<dbReference type="RefSeq" id="WP_169559687.1">
    <property type="nucleotide sequence ID" value="NZ_BSNF01000001.1"/>
</dbReference>
<evidence type="ECO:0000256" key="2">
    <source>
        <dbReference type="ARBA" id="ARBA00023239"/>
    </source>
</evidence>
<evidence type="ECO:0000256" key="1">
    <source>
        <dbReference type="ARBA" id="ARBA00012344"/>
    </source>
</evidence>
<dbReference type="PANTHER" id="PTHR12192">
    <property type="entry name" value="CATION TRANSPORT PROTEIN CHAC-RELATED"/>
    <property type="match status" value="1"/>
</dbReference>
<dbReference type="InterPro" id="IPR036568">
    <property type="entry name" value="GGCT-like_sf"/>
</dbReference>
<reference evidence="3" key="1">
    <citation type="journal article" date="2014" name="Int. J. Syst. Evol. Microbiol.">
        <title>Complete genome of a new Firmicutes species belonging to the dominant human colonic microbiota ('Ruminococcus bicirculans') reveals two chromosomes and a selective capacity to utilize plant glucans.</title>
        <authorList>
            <consortium name="NISC Comparative Sequencing Program"/>
            <person name="Wegmann U."/>
            <person name="Louis P."/>
            <person name="Goesmann A."/>
            <person name="Henrissat B."/>
            <person name="Duncan S.H."/>
            <person name="Flint H.J."/>
        </authorList>
    </citation>
    <scope>NUCLEOTIDE SEQUENCE</scope>
    <source>
        <strain evidence="3">NBRC 103408</strain>
    </source>
</reference>
<evidence type="ECO:0000313" key="3">
    <source>
        <dbReference type="EMBL" id="GLQ05712.1"/>
    </source>
</evidence>
<dbReference type="Gene3D" id="3.10.490.10">
    <property type="entry name" value="Gamma-glutamyl cyclotransferase-like"/>
    <property type="match status" value="1"/>
</dbReference>
<dbReference type="PANTHER" id="PTHR12192:SF2">
    <property type="entry name" value="GLUTATHIONE-SPECIFIC GAMMA-GLUTAMYLCYCLOTRANSFERASE 2"/>
    <property type="match status" value="1"/>
</dbReference>
<dbReference type="SUPFAM" id="SSF110857">
    <property type="entry name" value="Gamma-glutamyl cyclotransferase-like"/>
    <property type="match status" value="1"/>
</dbReference>
<dbReference type="Pfam" id="PF04752">
    <property type="entry name" value="ChaC"/>
    <property type="match status" value="1"/>
</dbReference>
<keyword evidence="2" id="KW-0456">Lyase</keyword>
<dbReference type="CDD" id="cd06661">
    <property type="entry name" value="GGCT_like"/>
    <property type="match status" value="1"/>
</dbReference>
<dbReference type="EC" id="4.3.2.7" evidence="1"/>
<dbReference type="Proteomes" id="UP001161409">
    <property type="component" value="Unassembled WGS sequence"/>
</dbReference>
<name>A0ABQ5U2Y4_9PROT</name>
<dbReference type="EMBL" id="BSNF01000001">
    <property type="protein sequence ID" value="GLQ05712.1"/>
    <property type="molecule type" value="Genomic_DNA"/>
</dbReference>
<proteinExistence type="predicted"/>
<reference evidence="3" key="2">
    <citation type="submission" date="2023-01" db="EMBL/GenBank/DDBJ databases">
        <title>Draft genome sequence of Sneathiella chinensis strain NBRC 103408.</title>
        <authorList>
            <person name="Sun Q."/>
            <person name="Mori K."/>
        </authorList>
    </citation>
    <scope>NUCLEOTIDE SEQUENCE</scope>
    <source>
        <strain evidence="3">NBRC 103408</strain>
    </source>
</reference>
<evidence type="ECO:0000313" key="4">
    <source>
        <dbReference type="Proteomes" id="UP001161409"/>
    </source>
</evidence>
<accession>A0ABQ5U2Y4</accession>
<dbReference type="InterPro" id="IPR006840">
    <property type="entry name" value="ChaC"/>
</dbReference>
<protein>
    <recommendedName>
        <fullName evidence="1">glutathione-specific gamma-glutamylcyclotransferase</fullName>
        <ecNumber evidence="1">4.3.2.7</ecNumber>
    </recommendedName>
</protein>
<organism evidence="3 4">
    <name type="scientific">Sneathiella chinensis</name>
    <dbReference type="NCBI Taxonomy" id="349750"/>
    <lineage>
        <taxon>Bacteria</taxon>
        <taxon>Pseudomonadati</taxon>
        <taxon>Pseudomonadota</taxon>
        <taxon>Alphaproteobacteria</taxon>
        <taxon>Sneathiellales</taxon>
        <taxon>Sneathiellaceae</taxon>
        <taxon>Sneathiella</taxon>
    </lineage>
</organism>
<keyword evidence="4" id="KW-1185">Reference proteome</keyword>
<comment type="caution">
    <text evidence="3">The sequence shown here is derived from an EMBL/GenBank/DDBJ whole genome shotgun (WGS) entry which is preliminary data.</text>
</comment>
<dbReference type="InterPro" id="IPR013024">
    <property type="entry name" value="GGCT-like"/>
</dbReference>
<sequence length="242" mass="28097">MLKREDFTPQRIDQIIAEARKHGPYHALTHEERAENRLQFLGQKEKHPQDRQGKQQGLWVFGYGSLLWNPAFEFEQSRPARLFGYRRRFCLSLTMGRGSPDKPGLMLALDTGGSCNGRAFYIPEELVESETTILWMREMLTGAYKPKWCRLQSDGHMFTGMTFVVNRDHPRYVQQMSREETLQRIARGEGYLGSCRQYLENTVAHLDEINVVDSYLHELLRDLEESGVERKLINELSQANGT</sequence>
<gene>
    <name evidence="3" type="ORF">GCM10007924_09330</name>
</gene>